<keyword evidence="2 4" id="KW-0418">Kinase</keyword>
<dbReference type="PROSITE" id="PS00584">
    <property type="entry name" value="PFKB_KINASES_2"/>
    <property type="match status" value="1"/>
</dbReference>
<evidence type="ECO:0000256" key="1">
    <source>
        <dbReference type="ARBA" id="ARBA00022679"/>
    </source>
</evidence>
<proteinExistence type="predicted"/>
<dbReference type="Pfam" id="PF00294">
    <property type="entry name" value="PfkB"/>
    <property type="match status" value="2"/>
</dbReference>
<evidence type="ECO:0000259" key="3">
    <source>
        <dbReference type="Pfam" id="PF00294"/>
    </source>
</evidence>
<organism evidence="4">
    <name type="scientific">Candidatus Kentrum sp. SD</name>
    <dbReference type="NCBI Taxonomy" id="2126332"/>
    <lineage>
        <taxon>Bacteria</taxon>
        <taxon>Pseudomonadati</taxon>
        <taxon>Pseudomonadota</taxon>
        <taxon>Gammaproteobacteria</taxon>
        <taxon>Candidatus Kentrum</taxon>
    </lineage>
</organism>
<dbReference type="InterPro" id="IPR002173">
    <property type="entry name" value="Carboh/pur_kinase_PfkB_CS"/>
</dbReference>
<keyword evidence="1" id="KW-0808">Transferase</keyword>
<dbReference type="InterPro" id="IPR011611">
    <property type="entry name" value="PfkB_dom"/>
</dbReference>
<dbReference type="PANTHER" id="PTHR10584:SF166">
    <property type="entry name" value="RIBOKINASE"/>
    <property type="match status" value="1"/>
</dbReference>
<gene>
    <name evidence="5" type="ORF">BECKSD772E_GA0070983_10657</name>
    <name evidence="4" type="ORF">BECKSD772F_GA0070984_10587</name>
</gene>
<protein>
    <submittedName>
        <fullName evidence="4">Sugar or nucleoside kinase, ribokinase family</fullName>
    </submittedName>
</protein>
<feature type="domain" description="Carbohydrate kinase PfkB" evidence="3">
    <location>
        <begin position="207"/>
        <end position="283"/>
    </location>
</feature>
<dbReference type="SUPFAM" id="SSF53613">
    <property type="entry name" value="Ribokinase-like"/>
    <property type="match status" value="1"/>
</dbReference>
<evidence type="ECO:0000256" key="2">
    <source>
        <dbReference type="ARBA" id="ARBA00022777"/>
    </source>
</evidence>
<evidence type="ECO:0000313" key="5">
    <source>
        <dbReference type="EMBL" id="VFK45971.1"/>
    </source>
</evidence>
<dbReference type="PANTHER" id="PTHR10584">
    <property type="entry name" value="SUGAR KINASE"/>
    <property type="match status" value="1"/>
</dbReference>
<name>A0A450YFJ0_9GAMM</name>
<reference evidence="4" key="1">
    <citation type="submission" date="2019-02" db="EMBL/GenBank/DDBJ databases">
        <authorList>
            <person name="Gruber-Vodicka R. H."/>
            <person name="Seah K. B. B."/>
        </authorList>
    </citation>
    <scope>NUCLEOTIDE SEQUENCE</scope>
    <source>
        <strain evidence="5">BECK_S1320</strain>
        <strain evidence="4">BECK_S1321</strain>
    </source>
</reference>
<dbReference type="InterPro" id="IPR029056">
    <property type="entry name" value="Ribokinase-like"/>
</dbReference>
<sequence>MRKSPLAVLIIGSVAWDEVIYLPGALRAGAHNAGRPMGIRIGGGAANTAMALAIMPSLQSREHPRAEPIVVSAVGEDAQGMQLLDTLRELGVHVDRIRRQGRETTRSLVLLDKSGERTVINLARAPLPLPADLVDIPADCCYVRSADPALTPILKERVRKGPVIAHIPPITDGFRPARILVGSASDLDDDFLRDPFPAGQRVAGDVLEWVLITSGADGATAYGDGLSLRKPAPRVPVRDTTGAGDVFAAGLAFALALGKDMPAALETAVSWGSASARYQGTIPKRDCFLHEIASRGPA</sequence>
<evidence type="ECO:0000313" key="4">
    <source>
        <dbReference type="EMBL" id="VFK40322.1"/>
    </source>
</evidence>
<accession>A0A450YFJ0</accession>
<dbReference type="EMBL" id="CAADFR010000058">
    <property type="protein sequence ID" value="VFK40322.1"/>
    <property type="molecule type" value="Genomic_DNA"/>
</dbReference>
<feature type="domain" description="Carbohydrate kinase PfkB" evidence="3">
    <location>
        <begin position="9"/>
        <end position="124"/>
    </location>
</feature>
<dbReference type="EMBL" id="CAADFU010000065">
    <property type="protein sequence ID" value="VFK45971.1"/>
    <property type="molecule type" value="Genomic_DNA"/>
</dbReference>
<dbReference type="GO" id="GO:0016301">
    <property type="term" value="F:kinase activity"/>
    <property type="evidence" value="ECO:0007669"/>
    <property type="project" value="UniProtKB-KW"/>
</dbReference>
<dbReference type="Gene3D" id="3.40.1190.20">
    <property type="match status" value="1"/>
</dbReference>
<dbReference type="AlphaFoldDB" id="A0A450YFJ0"/>